<evidence type="ECO:0000313" key="1">
    <source>
        <dbReference type="Proteomes" id="UP000887580"/>
    </source>
</evidence>
<evidence type="ECO:0000313" key="2">
    <source>
        <dbReference type="WBParaSite" id="PS1159_v2.g22881.t1"/>
    </source>
</evidence>
<proteinExistence type="predicted"/>
<accession>A0AC35G0H0</accession>
<dbReference type="WBParaSite" id="PS1159_v2.g22881.t1">
    <property type="protein sequence ID" value="PS1159_v2.g22881.t1"/>
    <property type="gene ID" value="PS1159_v2.g22881"/>
</dbReference>
<name>A0AC35G0H0_9BILA</name>
<dbReference type="Proteomes" id="UP000887580">
    <property type="component" value="Unplaced"/>
</dbReference>
<organism evidence="1 2">
    <name type="scientific">Panagrolaimus sp. PS1159</name>
    <dbReference type="NCBI Taxonomy" id="55785"/>
    <lineage>
        <taxon>Eukaryota</taxon>
        <taxon>Metazoa</taxon>
        <taxon>Ecdysozoa</taxon>
        <taxon>Nematoda</taxon>
        <taxon>Chromadorea</taxon>
        <taxon>Rhabditida</taxon>
        <taxon>Tylenchina</taxon>
        <taxon>Panagrolaimomorpha</taxon>
        <taxon>Panagrolaimoidea</taxon>
        <taxon>Panagrolaimidae</taxon>
        <taxon>Panagrolaimus</taxon>
    </lineage>
</organism>
<reference evidence="2" key="1">
    <citation type="submission" date="2022-11" db="UniProtKB">
        <authorList>
            <consortium name="WormBaseParasite"/>
        </authorList>
    </citation>
    <scope>IDENTIFICATION</scope>
</reference>
<protein>
    <submittedName>
        <fullName evidence="2">Uncharacterized protein</fullName>
    </submittedName>
</protein>
<sequence>MSDLARFLTHCCDGVVRRQAEIFAIEYYHECLTKEFGAIEKVPYTLEQLHKAYNYCFLFQAFFSIGVIPMLFGALTAEINVNDGIKNSYYDFAIQKSLHLFEDADKLLQGEMKDIFEKYGT</sequence>